<accession>M1WBP7</accession>
<feature type="compositionally biased region" description="Basic and acidic residues" evidence="1">
    <location>
        <begin position="1"/>
        <end position="23"/>
    </location>
</feature>
<protein>
    <submittedName>
        <fullName evidence="2">Uncharacterized protein</fullName>
    </submittedName>
</protein>
<dbReference type="Proteomes" id="UP000016801">
    <property type="component" value="Unassembled WGS sequence"/>
</dbReference>
<proteinExistence type="predicted"/>
<evidence type="ECO:0000256" key="1">
    <source>
        <dbReference type="SAM" id="MobiDB-lite"/>
    </source>
</evidence>
<keyword evidence="3" id="KW-1185">Reference proteome</keyword>
<sequence>MYHGDEDEKGEIREDDRNNKDNKDEDDDDKDGRRTRVSMLNIKMCDGLGFAQSSAI</sequence>
<dbReference type="AlphaFoldDB" id="M1WBP7"/>
<feature type="region of interest" description="Disordered" evidence="1">
    <location>
        <begin position="1"/>
        <end position="36"/>
    </location>
</feature>
<evidence type="ECO:0000313" key="3">
    <source>
        <dbReference type="Proteomes" id="UP000016801"/>
    </source>
</evidence>
<comment type="caution">
    <text evidence="2">The sequence shown here is derived from an EMBL/GenBank/DDBJ whole genome shotgun (WGS) entry which is preliminary data.</text>
</comment>
<reference evidence="2 3" key="1">
    <citation type="journal article" date="2013" name="PLoS Genet.">
        <title>Plant-symbiotic fungi as chemical engineers: Multi-genome analysis of the Clavicipitaceae reveals dynamics of alkaloid loci.</title>
        <authorList>
            <person name="Schardl C.L."/>
            <person name="Young C.A."/>
            <person name="Hesse U."/>
            <person name="Amyotte S.G."/>
            <person name="Andreeva K."/>
            <person name="Calie P.J."/>
            <person name="Fleetwood D.J."/>
            <person name="Haws D.C."/>
            <person name="Moore N."/>
            <person name="Oeser B."/>
            <person name="Panaccione D.G."/>
            <person name="Schweri K.K."/>
            <person name="Voisey C.R."/>
            <person name="Farman M.L."/>
            <person name="Jaromczyk J.W."/>
            <person name="Roe B.A."/>
            <person name="O'Sullivan D.M."/>
            <person name="Scott B."/>
            <person name="Tudzynski P."/>
            <person name="An Z."/>
            <person name="Arnaoudova E.G."/>
            <person name="Bullock C.T."/>
            <person name="Charlton N.D."/>
            <person name="Chen L."/>
            <person name="Cox M."/>
            <person name="Dinkins R.D."/>
            <person name="Florea S."/>
            <person name="Glenn A.E."/>
            <person name="Gordon A."/>
            <person name="Gueldener U."/>
            <person name="Harris D.R."/>
            <person name="Hollin W."/>
            <person name="Jaromczyk J."/>
            <person name="Johnson R.D."/>
            <person name="Khan A.K."/>
            <person name="Leistner E."/>
            <person name="Leuchtmann A."/>
            <person name="Li C."/>
            <person name="Liu J."/>
            <person name="Liu J."/>
            <person name="Liu M."/>
            <person name="Mace W."/>
            <person name="Machado C."/>
            <person name="Nagabhyru P."/>
            <person name="Pan J."/>
            <person name="Schmid J."/>
            <person name="Sugawara K."/>
            <person name="Steiner U."/>
            <person name="Takach J.E."/>
            <person name="Tanaka E."/>
            <person name="Webb J.S."/>
            <person name="Wilson E.V."/>
            <person name="Wiseman J.L."/>
            <person name="Yoshida R."/>
            <person name="Zeng Z."/>
        </authorList>
    </citation>
    <scope>NUCLEOTIDE SEQUENCE [LARGE SCALE GENOMIC DNA]</scope>
    <source>
        <strain evidence="2 3">20.1</strain>
    </source>
</reference>
<evidence type="ECO:0000313" key="2">
    <source>
        <dbReference type="EMBL" id="CCE28384.1"/>
    </source>
</evidence>
<dbReference type="EMBL" id="CAGA01000008">
    <property type="protein sequence ID" value="CCE28384.1"/>
    <property type="molecule type" value="Genomic_DNA"/>
</dbReference>
<gene>
    <name evidence="2" type="ORF">CPUR_01859</name>
</gene>
<dbReference type="VEuPathDB" id="FungiDB:CPUR_01859"/>
<organism evidence="2 3">
    <name type="scientific">Claviceps purpurea (strain 20.1)</name>
    <name type="common">Ergot fungus</name>
    <name type="synonym">Sphacelia segetum</name>
    <dbReference type="NCBI Taxonomy" id="1111077"/>
    <lineage>
        <taxon>Eukaryota</taxon>
        <taxon>Fungi</taxon>
        <taxon>Dikarya</taxon>
        <taxon>Ascomycota</taxon>
        <taxon>Pezizomycotina</taxon>
        <taxon>Sordariomycetes</taxon>
        <taxon>Hypocreomycetidae</taxon>
        <taxon>Hypocreales</taxon>
        <taxon>Clavicipitaceae</taxon>
        <taxon>Claviceps</taxon>
    </lineage>
</organism>
<name>M1WBP7_CLAP2</name>
<dbReference type="HOGENOM" id="CLU_3014027_0_0_1"/>